<dbReference type="Gene3D" id="3.40.30.10">
    <property type="entry name" value="Glutaredoxin"/>
    <property type="match status" value="1"/>
</dbReference>
<keyword evidence="2" id="KW-0408">Iron</keyword>
<dbReference type="Pfam" id="PF00462">
    <property type="entry name" value="Glutaredoxin"/>
    <property type="match status" value="1"/>
</dbReference>
<evidence type="ECO:0000256" key="1">
    <source>
        <dbReference type="ARBA" id="ARBA00009630"/>
    </source>
</evidence>
<dbReference type="GO" id="GO:0005796">
    <property type="term" value="C:Golgi lumen"/>
    <property type="evidence" value="ECO:0007669"/>
    <property type="project" value="TreeGrafter"/>
</dbReference>
<dbReference type="GO" id="GO:0004362">
    <property type="term" value="F:glutathione-disulfide reductase (NADPH) activity"/>
    <property type="evidence" value="ECO:0007669"/>
    <property type="project" value="UniProtKB-ARBA"/>
</dbReference>
<dbReference type="FunFam" id="3.40.30.10:FF:000093">
    <property type="entry name" value="Glutaredoxin 2"/>
    <property type="match status" value="1"/>
</dbReference>
<feature type="region of interest" description="Disordered" evidence="4">
    <location>
        <begin position="73"/>
        <end position="101"/>
    </location>
</feature>
<dbReference type="GO" id="GO:0051537">
    <property type="term" value="F:2 iron, 2 sulfur cluster binding"/>
    <property type="evidence" value="ECO:0007669"/>
    <property type="project" value="UniProtKB-KW"/>
</dbReference>
<dbReference type="STRING" id="1206466.K0KEL7"/>
<evidence type="ECO:0000313" key="6">
    <source>
        <dbReference type="EMBL" id="CCH41361.1"/>
    </source>
</evidence>
<dbReference type="InterPro" id="IPR011899">
    <property type="entry name" value="Glutaredoxin_euk/vir"/>
</dbReference>
<protein>
    <submittedName>
        <fullName evidence="6">Monothiol glutaredoxin-7</fullName>
    </submittedName>
</protein>
<comment type="similarity">
    <text evidence="1">Belongs to the glutaredoxin family. Monothiol subfamily.</text>
</comment>
<keyword evidence="2" id="KW-0001">2Fe-2S</keyword>
<evidence type="ECO:0000256" key="3">
    <source>
        <dbReference type="ARBA" id="ARBA00023014"/>
    </source>
</evidence>
<dbReference type="PANTHER" id="PTHR45694:SF5">
    <property type="entry name" value="GLUTAREDOXIN 2"/>
    <property type="match status" value="1"/>
</dbReference>
<dbReference type="PANTHER" id="PTHR45694">
    <property type="entry name" value="GLUTAREDOXIN 2"/>
    <property type="match status" value="1"/>
</dbReference>
<keyword evidence="3" id="KW-0411">Iron-sulfur</keyword>
<dbReference type="GO" id="GO:0000324">
    <property type="term" value="C:fungal-type vacuole"/>
    <property type="evidence" value="ECO:0007669"/>
    <property type="project" value="TreeGrafter"/>
</dbReference>
<feature type="domain" description="Glutaredoxin" evidence="5">
    <location>
        <begin position="124"/>
        <end position="187"/>
    </location>
</feature>
<gene>
    <name evidence="6" type="ORF">BN7_900</name>
</gene>
<feature type="compositionally biased region" description="Polar residues" evidence="4">
    <location>
        <begin position="42"/>
        <end position="52"/>
    </location>
</feature>
<organism evidence="6 7">
    <name type="scientific">Wickerhamomyces ciferrii (strain ATCC 14091 / BCRC 22168 / CBS 111 / JCM 3599 / NBRC 0793 / NRRL Y-1031 F-60-10)</name>
    <name type="common">Yeast</name>
    <name type="synonym">Pichia ciferrii</name>
    <dbReference type="NCBI Taxonomy" id="1206466"/>
    <lineage>
        <taxon>Eukaryota</taxon>
        <taxon>Fungi</taxon>
        <taxon>Dikarya</taxon>
        <taxon>Ascomycota</taxon>
        <taxon>Saccharomycotina</taxon>
        <taxon>Saccharomycetes</taxon>
        <taxon>Phaffomycetales</taxon>
        <taxon>Wickerhamomycetaceae</taxon>
        <taxon>Wickerhamomyces</taxon>
    </lineage>
</organism>
<dbReference type="SUPFAM" id="SSF52833">
    <property type="entry name" value="Thioredoxin-like"/>
    <property type="match status" value="1"/>
</dbReference>
<dbReference type="InParanoid" id="K0KEL7"/>
<comment type="caution">
    <text evidence="6">The sequence shown here is derived from an EMBL/GenBank/DDBJ whole genome shotgun (WGS) entry which is preliminary data.</text>
</comment>
<dbReference type="GO" id="GO:0034599">
    <property type="term" value="P:cellular response to oxidative stress"/>
    <property type="evidence" value="ECO:0007669"/>
    <property type="project" value="TreeGrafter"/>
</dbReference>
<dbReference type="InterPro" id="IPR014025">
    <property type="entry name" value="Glutaredoxin_subgr"/>
</dbReference>
<dbReference type="eggNOG" id="KOG1752">
    <property type="taxonomic scope" value="Eukaryota"/>
</dbReference>
<feature type="compositionally biased region" description="Basic and acidic residues" evidence="4">
    <location>
        <begin position="79"/>
        <end position="98"/>
    </location>
</feature>
<dbReference type="AlphaFoldDB" id="K0KEL7"/>
<dbReference type="InterPro" id="IPR002109">
    <property type="entry name" value="Glutaredoxin"/>
</dbReference>
<feature type="region of interest" description="Disordered" evidence="4">
    <location>
        <begin position="33"/>
        <end position="52"/>
    </location>
</feature>
<accession>K0KEL7</accession>
<name>K0KEL7_WICCF</name>
<evidence type="ECO:0000259" key="5">
    <source>
        <dbReference type="Pfam" id="PF00462"/>
    </source>
</evidence>
<dbReference type="NCBIfam" id="TIGR02180">
    <property type="entry name" value="GRX_euk"/>
    <property type="match status" value="1"/>
</dbReference>
<keyword evidence="2" id="KW-0479">Metal-binding</keyword>
<dbReference type="HOGENOM" id="CLU_026126_0_1_1"/>
<dbReference type="Proteomes" id="UP000009328">
    <property type="component" value="Unassembled WGS sequence"/>
</dbReference>
<dbReference type="PROSITE" id="PS51354">
    <property type="entry name" value="GLUTAREDOXIN_2"/>
    <property type="match status" value="1"/>
</dbReference>
<dbReference type="EMBL" id="CAIF01000017">
    <property type="protein sequence ID" value="CCH41361.1"/>
    <property type="molecule type" value="Genomic_DNA"/>
</dbReference>
<dbReference type="CDD" id="cd03419">
    <property type="entry name" value="GRX_GRXh_1_2_like"/>
    <property type="match status" value="1"/>
</dbReference>
<dbReference type="PRINTS" id="PR00160">
    <property type="entry name" value="GLUTAREDOXIN"/>
</dbReference>
<keyword evidence="7" id="KW-1185">Reference proteome</keyword>
<dbReference type="GO" id="GO:0005801">
    <property type="term" value="C:cis-Golgi network"/>
    <property type="evidence" value="ECO:0007669"/>
    <property type="project" value="UniProtKB-ARBA"/>
</dbReference>
<evidence type="ECO:0000256" key="4">
    <source>
        <dbReference type="SAM" id="MobiDB-lite"/>
    </source>
</evidence>
<dbReference type="InterPro" id="IPR036249">
    <property type="entry name" value="Thioredoxin-like_sf"/>
</dbReference>
<sequence>MVSSRKSRILALSAFLLTIVFIFIQTHNNKSLNDSIIDKTDPSSNKPNLESTTNQIGAIDESKIKSNEEKLNNKLNQNDGKDDSNVEIKQKQKQKQEGITDESNIKTTFDAAQEFQSIIGLSPVVIFSKTYCGFSQALKNLLKFEYEINPPPTIVELDKHKNGRELQDFIASKSGRKTVPNLFINGVSRGGSDEMKKLHDEGKLLESLNLWGEKGIKVNKINAPSNS</sequence>
<proteinExistence type="inferred from homology"/>
<reference evidence="6 7" key="1">
    <citation type="journal article" date="2012" name="Eukaryot. Cell">
        <title>Draft genome sequence of Wickerhamomyces ciferrii NRRL Y-1031 F-60-10.</title>
        <authorList>
            <person name="Schneider J."/>
            <person name="Andrea H."/>
            <person name="Blom J."/>
            <person name="Jaenicke S."/>
            <person name="Ruckert C."/>
            <person name="Schorsch C."/>
            <person name="Szczepanowski R."/>
            <person name="Farwick M."/>
            <person name="Goesmann A."/>
            <person name="Puhler A."/>
            <person name="Schaffer S."/>
            <person name="Tauch A."/>
            <person name="Kohler T."/>
            <person name="Brinkrolf K."/>
        </authorList>
    </citation>
    <scope>NUCLEOTIDE SEQUENCE [LARGE SCALE GENOMIC DNA]</scope>
    <source>
        <strain evidence="7">ATCC 14091 / BCRC 22168 / CBS 111 / JCM 3599 / NBRC 0793 / NRRL Y-1031 F-60-10</strain>
    </source>
</reference>
<evidence type="ECO:0000313" key="7">
    <source>
        <dbReference type="Proteomes" id="UP000009328"/>
    </source>
</evidence>
<evidence type="ECO:0000256" key="2">
    <source>
        <dbReference type="ARBA" id="ARBA00022714"/>
    </source>
</evidence>
<dbReference type="FunCoup" id="K0KEL7">
    <property type="interactions" value="35"/>
</dbReference>